<proteinExistence type="inferred from homology"/>
<dbReference type="Pfam" id="PF00106">
    <property type="entry name" value="adh_short"/>
    <property type="match status" value="1"/>
</dbReference>
<dbReference type="PANTHER" id="PTHR43976">
    <property type="entry name" value="SHORT CHAIN DEHYDROGENASE"/>
    <property type="match status" value="1"/>
</dbReference>
<accession>A0A0G4G637</accession>
<dbReference type="AlphaFoldDB" id="A0A0G4G637"/>
<dbReference type="GO" id="GO:0016491">
    <property type="term" value="F:oxidoreductase activity"/>
    <property type="evidence" value="ECO:0007669"/>
    <property type="project" value="UniProtKB-KW"/>
</dbReference>
<dbReference type="InterPro" id="IPR002347">
    <property type="entry name" value="SDR_fam"/>
</dbReference>
<organism evidence="4">
    <name type="scientific">Chromera velia CCMP2878</name>
    <dbReference type="NCBI Taxonomy" id="1169474"/>
    <lineage>
        <taxon>Eukaryota</taxon>
        <taxon>Sar</taxon>
        <taxon>Alveolata</taxon>
        <taxon>Colpodellida</taxon>
        <taxon>Chromeraceae</taxon>
        <taxon>Chromera</taxon>
    </lineage>
</organism>
<evidence type="ECO:0000313" key="4">
    <source>
        <dbReference type="EMBL" id="CEM23709.1"/>
    </source>
</evidence>
<evidence type="ECO:0000256" key="3">
    <source>
        <dbReference type="RuleBase" id="RU000363"/>
    </source>
</evidence>
<dbReference type="PRINTS" id="PR00081">
    <property type="entry name" value="GDHRDH"/>
</dbReference>
<evidence type="ECO:0000256" key="2">
    <source>
        <dbReference type="ARBA" id="ARBA00023002"/>
    </source>
</evidence>
<dbReference type="PANTHER" id="PTHR43976:SF16">
    <property type="entry name" value="SHORT-CHAIN DEHYDROGENASE_REDUCTASE FAMILY PROTEIN"/>
    <property type="match status" value="1"/>
</dbReference>
<gene>
    <name evidence="4" type="ORF">Cvel_4203</name>
</gene>
<dbReference type="InterPro" id="IPR051911">
    <property type="entry name" value="SDR_oxidoreductase"/>
</dbReference>
<sequence length="282" mass="30237">MSLPVAVVTGTNSGLGLALSVLLGKTHQVYAGMRSVSKKDALVEAASKAGVEKNIKVMEMDVNSDSSVSKAFEEIEKESGRVDVLVNNAGYSVFGSVEMLPMEKMKEQFETNLYGVIRCQKGALPMMRKAKSGKIINISSVGGVWGQPFNDIYCASKFALEGLSESQAALFRTFGVRVTCVEPGAIKSAFFQNAQRPDMSSLPAEYLKPIQSTIAAYQSSESVGQTPEELAAIIVEKVVEAADPPLRLQTNPTIQSVFEMQLKNPSGEPGVTAGASRFLKDV</sequence>
<name>A0A0G4G637_9ALVE</name>
<reference evidence="4" key="1">
    <citation type="submission" date="2014-11" db="EMBL/GenBank/DDBJ databases">
        <authorList>
            <person name="Otto D Thomas"/>
            <person name="Naeem Raeece"/>
        </authorList>
    </citation>
    <scope>NUCLEOTIDE SEQUENCE</scope>
</reference>
<dbReference type="VEuPathDB" id="CryptoDB:Cvel_4203"/>
<dbReference type="EMBL" id="CDMZ01000904">
    <property type="protein sequence ID" value="CEM23709.1"/>
    <property type="molecule type" value="Genomic_DNA"/>
</dbReference>
<dbReference type="PROSITE" id="PS00061">
    <property type="entry name" value="ADH_SHORT"/>
    <property type="match status" value="1"/>
</dbReference>
<evidence type="ECO:0000256" key="1">
    <source>
        <dbReference type="ARBA" id="ARBA00006484"/>
    </source>
</evidence>
<dbReference type="InterPro" id="IPR020904">
    <property type="entry name" value="Sc_DH/Rdtase_CS"/>
</dbReference>
<dbReference type="PRINTS" id="PR00080">
    <property type="entry name" value="SDRFAMILY"/>
</dbReference>
<comment type="similarity">
    <text evidence="1 3">Belongs to the short-chain dehydrogenases/reductases (SDR) family.</text>
</comment>
<keyword evidence="2" id="KW-0560">Oxidoreductase</keyword>
<dbReference type="Gene3D" id="3.40.50.720">
    <property type="entry name" value="NAD(P)-binding Rossmann-like Domain"/>
    <property type="match status" value="1"/>
</dbReference>
<dbReference type="CDD" id="cd05374">
    <property type="entry name" value="17beta-HSD-like_SDR_c"/>
    <property type="match status" value="1"/>
</dbReference>
<dbReference type="PhylomeDB" id="A0A0G4G637"/>
<dbReference type="InterPro" id="IPR036291">
    <property type="entry name" value="NAD(P)-bd_dom_sf"/>
</dbReference>
<protein>
    <submittedName>
        <fullName evidence="4">Uncharacterized protein</fullName>
    </submittedName>
</protein>
<dbReference type="SUPFAM" id="SSF51735">
    <property type="entry name" value="NAD(P)-binding Rossmann-fold domains"/>
    <property type="match status" value="1"/>
</dbReference>